<dbReference type="GO" id="GO:1903232">
    <property type="term" value="P:melanosome assembly"/>
    <property type="evidence" value="ECO:0007669"/>
    <property type="project" value="TreeGrafter"/>
</dbReference>
<dbReference type="PANTHER" id="PTHR12761">
    <property type="entry name" value="HERMANSKY-PUDLAK SYNDROME PROTEIN 1"/>
    <property type="match status" value="1"/>
</dbReference>
<dbReference type="EMBL" id="KV932027">
    <property type="protein sequence ID" value="PIO31767.1"/>
    <property type="molecule type" value="Genomic_DNA"/>
</dbReference>
<name>A0A2G9RV30_AQUCT</name>
<dbReference type="InterPro" id="IPR043970">
    <property type="entry name" value="FUZ/MON1/HPS1_longin_3"/>
</dbReference>
<evidence type="ECO:0000259" key="1">
    <source>
        <dbReference type="Pfam" id="PF19038"/>
    </source>
</evidence>
<gene>
    <name evidence="2" type="ORF">AB205_0059160</name>
</gene>
<keyword evidence="3" id="KW-1185">Reference proteome</keyword>
<reference evidence="3" key="1">
    <citation type="journal article" date="2017" name="Nat. Commun.">
        <title>The North American bullfrog draft genome provides insight into hormonal regulation of long noncoding RNA.</title>
        <authorList>
            <person name="Hammond S.A."/>
            <person name="Warren R.L."/>
            <person name="Vandervalk B.P."/>
            <person name="Kucuk E."/>
            <person name="Khan H."/>
            <person name="Gibb E.A."/>
            <person name="Pandoh P."/>
            <person name="Kirk H."/>
            <person name="Zhao Y."/>
            <person name="Jones M."/>
            <person name="Mungall A.J."/>
            <person name="Coope R."/>
            <person name="Pleasance S."/>
            <person name="Moore R.A."/>
            <person name="Holt R.A."/>
            <person name="Round J.M."/>
            <person name="Ohora S."/>
            <person name="Walle B.V."/>
            <person name="Veldhoen N."/>
            <person name="Helbing C.C."/>
            <person name="Birol I."/>
        </authorList>
    </citation>
    <scope>NUCLEOTIDE SEQUENCE [LARGE SCALE GENOMIC DNA]</scope>
</reference>
<dbReference type="AlphaFoldDB" id="A0A2G9RV30"/>
<organism evidence="2 3">
    <name type="scientific">Aquarana catesbeiana</name>
    <name type="common">American bullfrog</name>
    <name type="synonym">Rana catesbeiana</name>
    <dbReference type="NCBI Taxonomy" id="8400"/>
    <lineage>
        <taxon>Eukaryota</taxon>
        <taxon>Metazoa</taxon>
        <taxon>Chordata</taxon>
        <taxon>Craniata</taxon>
        <taxon>Vertebrata</taxon>
        <taxon>Euteleostomi</taxon>
        <taxon>Amphibia</taxon>
        <taxon>Batrachia</taxon>
        <taxon>Anura</taxon>
        <taxon>Neobatrachia</taxon>
        <taxon>Ranoidea</taxon>
        <taxon>Ranidae</taxon>
        <taxon>Aquarana</taxon>
    </lineage>
</organism>
<dbReference type="GO" id="GO:0031085">
    <property type="term" value="C:BLOC-3 complex"/>
    <property type="evidence" value="ECO:0007669"/>
    <property type="project" value="TreeGrafter"/>
</dbReference>
<feature type="domain" description="FUZ/MON1/HPS1 third Longin" evidence="1">
    <location>
        <begin position="241"/>
        <end position="331"/>
    </location>
</feature>
<dbReference type="Pfam" id="PF19038">
    <property type="entry name" value="Fuz_longin_3"/>
    <property type="match status" value="1"/>
</dbReference>
<protein>
    <recommendedName>
        <fullName evidence="1">FUZ/MON1/HPS1 third Longin domain-containing protein</fullName>
    </recommendedName>
</protein>
<dbReference type="Proteomes" id="UP000228934">
    <property type="component" value="Unassembled WGS sequence"/>
</dbReference>
<dbReference type="InterPro" id="IPR026053">
    <property type="entry name" value="HPS1"/>
</dbReference>
<proteinExistence type="predicted"/>
<dbReference type="GO" id="GO:0016192">
    <property type="term" value="P:vesicle-mediated transport"/>
    <property type="evidence" value="ECO:0007669"/>
    <property type="project" value="InterPro"/>
</dbReference>
<evidence type="ECO:0000313" key="3">
    <source>
        <dbReference type="Proteomes" id="UP000228934"/>
    </source>
</evidence>
<dbReference type="GO" id="GO:0005085">
    <property type="term" value="F:guanyl-nucleotide exchange factor activity"/>
    <property type="evidence" value="ECO:0007669"/>
    <property type="project" value="TreeGrafter"/>
</dbReference>
<evidence type="ECO:0000313" key="2">
    <source>
        <dbReference type="EMBL" id="PIO31767.1"/>
    </source>
</evidence>
<dbReference type="PANTHER" id="PTHR12761:SF1">
    <property type="entry name" value="BLOC-3 COMPLEX MEMBER HPS1"/>
    <property type="match status" value="1"/>
</dbReference>
<dbReference type="OrthoDB" id="10255234at2759"/>
<accession>A0A2G9RV30</accession>
<sequence>MFRKHSSPKPSIHLKSAMYYPGDGSWLDDASSTSSLGDPEIQIAEDSLKILSGPLPESTNTRRVFLDANLRDGYCPMMPHSMYCLPLWNGMSLVLLTKFSGSHLGLSLYQLLDGFNMMEKKLTEGQDIHHILRSHPFMAELRQRTDRFVKSLGGRETPNTWLEFKNKAFSRNESGTPAELVQACKNVKRQLCSVYRQLFLSSPIRGTHALSLNIQTRVRKQVQEKLVDWKDFLLVKKDFPGLVHFIYVDRTVGQMMAPCINIEDKSTTDLGSSVLANFIKNKVWSLIGLSRRYLQKGYTTLVFRDGDYYCCYFLWFENESVSVLHACGQVNCDIFIVCAFPLYLEVYKKSQIYLPF</sequence>